<keyword evidence="6" id="KW-1185">Reference proteome</keyword>
<dbReference type="Pfam" id="PF01740">
    <property type="entry name" value="STAS"/>
    <property type="match status" value="1"/>
</dbReference>
<proteinExistence type="inferred from homology"/>
<organism evidence="5 6">
    <name type="scientific">Streptomyces monticola</name>
    <dbReference type="NCBI Taxonomy" id="2666263"/>
    <lineage>
        <taxon>Bacteria</taxon>
        <taxon>Bacillati</taxon>
        <taxon>Actinomycetota</taxon>
        <taxon>Actinomycetes</taxon>
        <taxon>Kitasatosporales</taxon>
        <taxon>Streptomycetaceae</taxon>
        <taxon>Streptomyces</taxon>
    </lineage>
</organism>
<dbReference type="PROSITE" id="PS50801">
    <property type="entry name" value="STAS"/>
    <property type="match status" value="1"/>
</dbReference>
<gene>
    <name evidence="5" type="ORF">ACFQVC_30970</name>
</gene>
<comment type="similarity">
    <text evidence="1 2">Belongs to the anti-sigma-factor antagonist family.</text>
</comment>
<dbReference type="InterPro" id="IPR036513">
    <property type="entry name" value="STAS_dom_sf"/>
</dbReference>
<name>A0ABW2JT73_9ACTN</name>
<dbReference type="NCBIfam" id="TIGR00377">
    <property type="entry name" value="ant_ant_sig"/>
    <property type="match status" value="1"/>
</dbReference>
<evidence type="ECO:0000313" key="5">
    <source>
        <dbReference type="EMBL" id="MFC7308628.1"/>
    </source>
</evidence>
<dbReference type="PANTHER" id="PTHR33495">
    <property type="entry name" value="ANTI-SIGMA FACTOR ANTAGONIST TM_1081-RELATED-RELATED"/>
    <property type="match status" value="1"/>
</dbReference>
<accession>A0ABW2JT73</accession>
<dbReference type="SUPFAM" id="SSF52091">
    <property type="entry name" value="SpoIIaa-like"/>
    <property type="match status" value="1"/>
</dbReference>
<feature type="compositionally biased region" description="Pro residues" evidence="3">
    <location>
        <begin position="1"/>
        <end position="10"/>
    </location>
</feature>
<protein>
    <recommendedName>
        <fullName evidence="2">Anti-sigma factor antagonist</fullName>
    </recommendedName>
</protein>
<dbReference type="Gene3D" id="3.30.750.24">
    <property type="entry name" value="STAS domain"/>
    <property type="match status" value="1"/>
</dbReference>
<evidence type="ECO:0000256" key="2">
    <source>
        <dbReference type="RuleBase" id="RU003749"/>
    </source>
</evidence>
<dbReference type="RefSeq" id="WP_381836779.1">
    <property type="nucleotide sequence ID" value="NZ_JBHTCF010000016.1"/>
</dbReference>
<dbReference type="InterPro" id="IPR002645">
    <property type="entry name" value="STAS_dom"/>
</dbReference>
<evidence type="ECO:0000256" key="1">
    <source>
        <dbReference type="ARBA" id="ARBA00009013"/>
    </source>
</evidence>
<evidence type="ECO:0000259" key="4">
    <source>
        <dbReference type="PROSITE" id="PS50801"/>
    </source>
</evidence>
<dbReference type="EMBL" id="JBHTCF010000016">
    <property type="protein sequence ID" value="MFC7308628.1"/>
    <property type="molecule type" value="Genomic_DNA"/>
</dbReference>
<feature type="region of interest" description="Disordered" evidence="3">
    <location>
        <begin position="1"/>
        <end position="42"/>
    </location>
</feature>
<dbReference type="CDD" id="cd07043">
    <property type="entry name" value="STAS_anti-anti-sigma_factors"/>
    <property type="match status" value="1"/>
</dbReference>
<comment type="caution">
    <text evidence="5">The sequence shown here is derived from an EMBL/GenBank/DDBJ whole genome shotgun (WGS) entry which is preliminary data.</text>
</comment>
<sequence>MDQHPHPQPAPHRRASDTVPAQRTPAPAREERGAYDEAVRGLGPEPDAQLRIHRTATRLIAELRGEIDLETALRIGPLLDAVTAGPRLALIVDLRRVDFFDGSGVRLLARIRSRVLEREGRLTVVCDRPLVLRVLRAARVLDVFRPVASLTEAIAT</sequence>
<reference evidence="6" key="1">
    <citation type="journal article" date="2019" name="Int. J. Syst. Evol. Microbiol.">
        <title>The Global Catalogue of Microorganisms (GCM) 10K type strain sequencing project: providing services to taxonomists for standard genome sequencing and annotation.</title>
        <authorList>
            <consortium name="The Broad Institute Genomics Platform"/>
            <consortium name="The Broad Institute Genome Sequencing Center for Infectious Disease"/>
            <person name="Wu L."/>
            <person name="Ma J."/>
        </authorList>
    </citation>
    <scope>NUCLEOTIDE SEQUENCE [LARGE SCALE GENOMIC DNA]</scope>
    <source>
        <strain evidence="6">SYNS20</strain>
    </source>
</reference>
<dbReference type="Proteomes" id="UP001596523">
    <property type="component" value="Unassembled WGS sequence"/>
</dbReference>
<feature type="compositionally biased region" description="Basic and acidic residues" evidence="3">
    <location>
        <begin position="28"/>
        <end position="39"/>
    </location>
</feature>
<evidence type="ECO:0000256" key="3">
    <source>
        <dbReference type="SAM" id="MobiDB-lite"/>
    </source>
</evidence>
<dbReference type="PANTHER" id="PTHR33495:SF2">
    <property type="entry name" value="ANTI-SIGMA FACTOR ANTAGONIST TM_1081-RELATED"/>
    <property type="match status" value="1"/>
</dbReference>
<dbReference type="InterPro" id="IPR003658">
    <property type="entry name" value="Anti-sigma_ant"/>
</dbReference>
<feature type="domain" description="STAS" evidence="4">
    <location>
        <begin position="48"/>
        <end position="156"/>
    </location>
</feature>
<evidence type="ECO:0000313" key="6">
    <source>
        <dbReference type="Proteomes" id="UP001596523"/>
    </source>
</evidence>